<evidence type="ECO:0000256" key="3">
    <source>
        <dbReference type="ARBA" id="ARBA00022692"/>
    </source>
</evidence>
<evidence type="ECO:0000256" key="4">
    <source>
        <dbReference type="ARBA" id="ARBA00022989"/>
    </source>
</evidence>
<evidence type="ECO:0000256" key="7">
    <source>
        <dbReference type="ARBA" id="ARBA00023136"/>
    </source>
</evidence>
<feature type="transmembrane region" description="Helical" evidence="8">
    <location>
        <begin position="338"/>
        <end position="357"/>
    </location>
</feature>
<dbReference type="EMBL" id="BRXZ01000341">
    <property type="protein sequence ID" value="GMI09835.1"/>
    <property type="molecule type" value="Genomic_DNA"/>
</dbReference>
<dbReference type="PANTHER" id="PTHR19353">
    <property type="entry name" value="FATTY ACID DESATURASE 2"/>
    <property type="match status" value="1"/>
</dbReference>
<dbReference type="GO" id="GO:0016717">
    <property type="term" value="F:oxidoreductase activity, acting on paired donors, with oxidation of a pair of donors resulting in the reduction of molecular oxygen to two molecules of water"/>
    <property type="evidence" value="ECO:0007669"/>
    <property type="project" value="TreeGrafter"/>
</dbReference>
<accession>A0A9W7FCU4</accession>
<feature type="transmembrane region" description="Helical" evidence="8">
    <location>
        <begin position="145"/>
        <end position="168"/>
    </location>
</feature>
<sequence length="470" mass="53840">MCKKSSDTKKYTWSQVKEHSTAEDAWVVYQNKVYDVSDWYEHPGGAVIFTHAGDDMTDIFAAFHAAGSHMAMRRFYIGELDTTSVTHKDEQQIAFEGGYRRLRSKLIQMGMFKSSKLFYVYKCSFNMSMWACACLMMYLSSNPLLHVASALIMGLFWQQCGWLAHDFLHHQVFKQRKYGDLGGIFWGNLMQGYSMQWWKNKHNGHHAVPNLHNSSVHATDGDPDIDTMPLLAWSLKQAKQWREHRADGKDSALTKFFIKWQAVTYFPILLLARISWLNESAKTAFGIAGSSKNAQIELERKGIMYPKLERSGIIVHHLWVLAYCTGFGRFGLAYSTALFFLSTCSCGLFLALVFGLGHNGMATYDAETRPDFWKLQVTTTRNIIGGHGFPQFFVDWLCGGLQYQVDHHLFPMMPRHNLAKCHELVESFCKEWGVKYHEADLVDGTIEVLKHLGSVSDDFMQEFIEEFPAM</sequence>
<dbReference type="InterPro" id="IPR005804">
    <property type="entry name" value="FA_desaturase_dom"/>
</dbReference>
<dbReference type="GO" id="GO:0006629">
    <property type="term" value="P:lipid metabolic process"/>
    <property type="evidence" value="ECO:0007669"/>
    <property type="project" value="UniProtKB-KW"/>
</dbReference>
<dbReference type="InterPro" id="IPR036400">
    <property type="entry name" value="Cyt_B5-like_heme/steroid_sf"/>
</dbReference>
<dbReference type="Pfam" id="PF00173">
    <property type="entry name" value="Cyt-b5"/>
    <property type="match status" value="1"/>
</dbReference>
<comment type="similarity">
    <text evidence="2">Belongs to the fatty acid desaturase type 1 family.</text>
</comment>
<keyword evidence="3 8" id="KW-0812">Transmembrane</keyword>
<keyword evidence="5" id="KW-0560">Oxidoreductase</keyword>
<evidence type="ECO:0000256" key="6">
    <source>
        <dbReference type="ARBA" id="ARBA00023098"/>
    </source>
</evidence>
<proteinExistence type="inferred from homology"/>
<dbReference type="Pfam" id="PF00487">
    <property type="entry name" value="FA_desaturase"/>
    <property type="match status" value="1"/>
</dbReference>
<dbReference type="PANTHER" id="PTHR19353:SF88">
    <property type="entry name" value="DELTA(5) FATTY ACID DESATURASE FAT-4"/>
    <property type="match status" value="1"/>
</dbReference>
<comment type="subcellular location">
    <subcellularLocation>
        <location evidence="1">Membrane</location>
        <topology evidence="1">Multi-pass membrane protein</topology>
    </subcellularLocation>
</comment>
<evidence type="ECO:0000256" key="1">
    <source>
        <dbReference type="ARBA" id="ARBA00004141"/>
    </source>
</evidence>
<evidence type="ECO:0000256" key="2">
    <source>
        <dbReference type="ARBA" id="ARBA00009295"/>
    </source>
</evidence>
<keyword evidence="11" id="KW-1185">Reference proteome</keyword>
<dbReference type="OrthoDB" id="260519at2759"/>
<evidence type="ECO:0000256" key="5">
    <source>
        <dbReference type="ARBA" id="ARBA00023002"/>
    </source>
</evidence>
<protein>
    <recommendedName>
        <fullName evidence="9">Cytochrome b5 heme-binding domain-containing protein</fullName>
    </recommendedName>
</protein>
<dbReference type="GO" id="GO:0016020">
    <property type="term" value="C:membrane"/>
    <property type="evidence" value="ECO:0007669"/>
    <property type="project" value="UniProtKB-SubCell"/>
</dbReference>
<dbReference type="Gene3D" id="3.10.120.10">
    <property type="entry name" value="Cytochrome b5-like heme/steroid binding domain"/>
    <property type="match status" value="1"/>
</dbReference>
<reference evidence="10" key="1">
    <citation type="submission" date="2022-07" db="EMBL/GenBank/DDBJ databases">
        <title>Genome analysis of Parmales, a sister group of diatoms, reveals the evolutionary specialization of diatoms from phago-mixotrophs to photoautotrophs.</title>
        <authorList>
            <person name="Ban H."/>
            <person name="Sato S."/>
            <person name="Yoshikawa S."/>
            <person name="Kazumasa Y."/>
            <person name="Nakamura Y."/>
            <person name="Ichinomiya M."/>
            <person name="Saitoh K."/>
            <person name="Sato N."/>
            <person name="Blanc-Mathieu R."/>
            <person name="Endo H."/>
            <person name="Kuwata A."/>
            <person name="Ogata H."/>
        </authorList>
    </citation>
    <scope>NUCLEOTIDE SEQUENCE</scope>
</reference>
<keyword evidence="7 8" id="KW-0472">Membrane</keyword>
<organism evidence="10 11">
    <name type="scientific">Triparma retinervis</name>
    <dbReference type="NCBI Taxonomy" id="2557542"/>
    <lineage>
        <taxon>Eukaryota</taxon>
        <taxon>Sar</taxon>
        <taxon>Stramenopiles</taxon>
        <taxon>Ochrophyta</taxon>
        <taxon>Bolidophyceae</taxon>
        <taxon>Parmales</taxon>
        <taxon>Triparmaceae</taxon>
        <taxon>Triparma</taxon>
    </lineage>
</organism>
<dbReference type="InterPro" id="IPR012171">
    <property type="entry name" value="Fatty_acid_desaturase"/>
</dbReference>
<evidence type="ECO:0000256" key="8">
    <source>
        <dbReference type="SAM" id="Phobius"/>
    </source>
</evidence>
<gene>
    <name evidence="10" type="ORF">TrRE_jg4935</name>
</gene>
<name>A0A9W7FCU4_9STRA</name>
<dbReference type="PIRSF" id="PIRSF015921">
    <property type="entry name" value="FA_sphinglp_des"/>
    <property type="match status" value="1"/>
</dbReference>
<dbReference type="SMART" id="SM01117">
    <property type="entry name" value="Cyt-b5"/>
    <property type="match status" value="1"/>
</dbReference>
<dbReference type="InterPro" id="IPR001199">
    <property type="entry name" value="Cyt_B5-like_heme/steroid-bd"/>
</dbReference>
<evidence type="ECO:0000313" key="10">
    <source>
        <dbReference type="EMBL" id="GMI09835.1"/>
    </source>
</evidence>
<feature type="transmembrane region" description="Helical" evidence="8">
    <location>
        <begin position="119"/>
        <end position="139"/>
    </location>
</feature>
<dbReference type="AlphaFoldDB" id="A0A9W7FCU4"/>
<dbReference type="SUPFAM" id="SSF55856">
    <property type="entry name" value="Cytochrome b5-like heme/steroid binding domain"/>
    <property type="match status" value="1"/>
</dbReference>
<dbReference type="CDD" id="cd03506">
    <property type="entry name" value="Delta6-FADS-like"/>
    <property type="match status" value="1"/>
</dbReference>
<comment type="caution">
    <text evidence="10">The sequence shown here is derived from an EMBL/GenBank/DDBJ whole genome shotgun (WGS) entry which is preliminary data.</text>
</comment>
<feature type="domain" description="Cytochrome b5 heme-binding" evidence="9">
    <location>
        <begin position="8"/>
        <end position="81"/>
    </location>
</feature>
<evidence type="ECO:0000313" key="11">
    <source>
        <dbReference type="Proteomes" id="UP001165082"/>
    </source>
</evidence>
<dbReference type="Proteomes" id="UP001165082">
    <property type="component" value="Unassembled WGS sequence"/>
</dbReference>
<feature type="transmembrane region" description="Helical" evidence="8">
    <location>
        <begin position="313"/>
        <end position="332"/>
    </location>
</feature>
<dbReference type="PROSITE" id="PS50255">
    <property type="entry name" value="CYTOCHROME_B5_2"/>
    <property type="match status" value="1"/>
</dbReference>
<keyword evidence="6" id="KW-0443">Lipid metabolism</keyword>
<keyword evidence="4 8" id="KW-1133">Transmembrane helix</keyword>
<evidence type="ECO:0000259" key="9">
    <source>
        <dbReference type="PROSITE" id="PS50255"/>
    </source>
</evidence>